<organism evidence="1 4">
    <name type="scientific">Vanilla planifolia</name>
    <name type="common">Vanilla</name>
    <dbReference type="NCBI Taxonomy" id="51239"/>
    <lineage>
        <taxon>Eukaryota</taxon>
        <taxon>Viridiplantae</taxon>
        <taxon>Streptophyta</taxon>
        <taxon>Embryophyta</taxon>
        <taxon>Tracheophyta</taxon>
        <taxon>Spermatophyta</taxon>
        <taxon>Magnoliopsida</taxon>
        <taxon>Liliopsida</taxon>
        <taxon>Asparagales</taxon>
        <taxon>Orchidaceae</taxon>
        <taxon>Vanilloideae</taxon>
        <taxon>Vanilleae</taxon>
        <taxon>Vanilla</taxon>
    </lineage>
</organism>
<gene>
    <name evidence="2" type="ORF">HPP92_029023</name>
    <name evidence="1" type="ORF">HPP92_029035</name>
</gene>
<dbReference type="Proteomes" id="UP000636800">
    <property type="component" value="Unassembled WGS sequence"/>
</dbReference>
<dbReference type="EMBL" id="JADCNM010000623">
    <property type="protein sequence ID" value="KAG0446045.1"/>
    <property type="molecule type" value="Genomic_DNA"/>
</dbReference>
<evidence type="ECO:0000313" key="2">
    <source>
        <dbReference type="EMBL" id="KAG0446052.1"/>
    </source>
</evidence>
<evidence type="ECO:0000313" key="4">
    <source>
        <dbReference type="Proteomes" id="UP000639772"/>
    </source>
</evidence>
<evidence type="ECO:0000313" key="1">
    <source>
        <dbReference type="EMBL" id="KAG0446045.1"/>
    </source>
</evidence>
<comment type="caution">
    <text evidence="1">The sequence shown here is derived from an EMBL/GenBank/DDBJ whole genome shotgun (WGS) entry which is preliminary data.</text>
</comment>
<accession>A0A835P394</accession>
<dbReference type="Proteomes" id="UP000639772">
    <property type="component" value="Unassembled WGS sequence"/>
</dbReference>
<dbReference type="EMBL" id="JADCNL010000622">
    <property type="protein sequence ID" value="KAG0446052.1"/>
    <property type="molecule type" value="Genomic_DNA"/>
</dbReference>
<dbReference type="AlphaFoldDB" id="A0A835P394"/>
<reference evidence="3 4" key="1">
    <citation type="journal article" date="2020" name="Nat. Food">
        <title>A phased Vanilla planifolia genome enables genetic improvement of flavour and production.</title>
        <authorList>
            <person name="Hasing T."/>
            <person name="Tang H."/>
            <person name="Brym M."/>
            <person name="Khazi F."/>
            <person name="Huang T."/>
            <person name="Chambers A.H."/>
        </authorList>
    </citation>
    <scope>NUCLEOTIDE SEQUENCE [LARGE SCALE GENOMIC DNA]</scope>
    <source>
        <tissue evidence="1">Leaf</tissue>
    </source>
</reference>
<protein>
    <submittedName>
        <fullName evidence="1">Uncharacterized protein</fullName>
    </submittedName>
</protein>
<keyword evidence="3" id="KW-1185">Reference proteome</keyword>
<proteinExistence type="predicted"/>
<name>A0A835P394_VANPL</name>
<sequence>MSCELNDGKPRTNDRDNIEVMCIHSHLRAGVVGLKDMAACKRLLCDSGTIVAWKVWSADSTGCVVALNLL</sequence>
<evidence type="ECO:0000313" key="3">
    <source>
        <dbReference type="Proteomes" id="UP000636800"/>
    </source>
</evidence>